<dbReference type="KEGG" id="ntp:CRH09_39770"/>
<protein>
    <recommendedName>
        <fullName evidence="1">Plasmid pRiA4b Orf3-like domain-containing protein</fullName>
    </recommendedName>
</protein>
<dbReference type="Pfam" id="PF07929">
    <property type="entry name" value="PRiA4_ORF3"/>
    <property type="match status" value="1"/>
</dbReference>
<dbReference type="SUPFAM" id="SSF159941">
    <property type="entry name" value="MM3350-like"/>
    <property type="match status" value="1"/>
</dbReference>
<name>A0A291RY96_9NOCA</name>
<accession>A0A291RY96</accession>
<evidence type="ECO:0000259" key="1">
    <source>
        <dbReference type="Pfam" id="PF07929"/>
    </source>
</evidence>
<proteinExistence type="predicted"/>
<dbReference type="PANTHER" id="PTHR41878:SF1">
    <property type="entry name" value="TNPR PROTEIN"/>
    <property type="match status" value="1"/>
</dbReference>
<dbReference type="InterPro" id="IPR012912">
    <property type="entry name" value="Plasmid_pRiA4b_Orf3-like"/>
</dbReference>
<dbReference type="PANTHER" id="PTHR41878">
    <property type="entry name" value="LEXA REPRESSOR-RELATED"/>
    <property type="match status" value="1"/>
</dbReference>
<dbReference type="EMBL" id="CP023779">
    <property type="protein sequence ID" value="ATL72513.1"/>
    <property type="molecule type" value="Genomic_DNA"/>
</dbReference>
<sequence length="168" mass="19140">MTVHQLKISLVGVEPTVWRRVQVRSTDTLARLHAVIQIAMGWENYHLYRFEGRYGGALAEQQPVSTLSVGQMLCYTYDFGDNWEHIVEVEKIFTAPRRSSYPTCTAGRRACPPEDSGGPHGYYDMLKALRARKGWRYHEVRDQLGTGRFDPAAFDMAAVNDELARLCD</sequence>
<evidence type="ECO:0000313" key="2">
    <source>
        <dbReference type="EMBL" id="ATL72513.1"/>
    </source>
</evidence>
<organism evidence="2 3">
    <name type="scientific">Nocardia terpenica</name>
    <dbReference type="NCBI Taxonomy" id="455432"/>
    <lineage>
        <taxon>Bacteria</taxon>
        <taxon>Bacillati</taxon>
        <taxon>Actinomycetota</taxon>
        <taxon>Actinomycetes</taxon>
        <taxon>Mycobacteriales</taxon>
        <taxon>Nocardiaceae</taxon>
        <taxon>Nocardia</taxon>
    </lineage>
</organism>
<evidence type="ECO:0000313" key="3">
    <source>
        <dbReference type="Proteomes" id="UP000221961"/>
    </source>
</evidence>
<gene>
    <name evidence="2" type="ORF">CRH09_39770</name>
</gene>
<feature type="domain" description="Plasmid pRiA4b Orf3-like" evidence="1">
    <location>
        <begin position="3"/>
        <end position="157"/>
    </location>
</feature>
<dbReference type="RefSeq" id="WP_098699308.1">
    <property type="nucleotide sequence ID" value="NZ_CP023779.1"/>
</dbReference>
<dbReference type="AlphaFoldDB" id="A0A291RY96"/>
<dbReference type="Proteomes" id="UP000221961">
    <property type="component" value="Plasmid p_NC_YFY_NT001"/>
</dbReference>
<dbReference type="Gene3D" id="3.10.290.30">
    <property type="entry name" value="MM3350-like"/>
    <property type="match status" value="2"/>
</dbReference>
<keyword evidence="2" id="KW-0614">Plasmid</keyword>
<dbReference type="GeneID" id="88363386"/>
<geneLocation type="plasmid" evidence="3">
    <name>p_nc_yfy_nt001</name>
</geneLocation>
<dbReference type="InterPro" id="IPR024047">
    <property type="entry name" value="MM3350-like_sf"/>
</dbReference>
<reference evidence="2 3" key="1">
    <citation type="submission" date="2017-10" db="EMBL/GenBank/DDBJ databases">
        <title>Comparative genomics between pathogenic Norcardia.</title>
        <authorList>
            <person name="Zeng L."/>
        </authorList>
    </citation>
    <scope>NUCLEOTIDE SEQUENCE [LARGE SCALE GENOMIC DNA]</scope>
    <source>
        <strain evidence="2 3">NC_YFY_NT001</strain>
        <plasmid evidence="3">Plasmid p_nc_yfy_nt001</plasmid>
    </source>
</reference>